<keyword evidence="2" id="KW-0238">DNA-binding</keyword>
<sequence>MLLKDYPPHPALRDLVQCYRIVHFSFEVADSLSFKAYPPKPELCLHFIVKGDLHVATPDQDKIPFPFHMALIGQQTSVMPRYTMGDFLNFQIVFHSSSLFRLTGIPAPDLANQIVNAELIFPGIKCFFEELLYADNYAGMLTIGDRFVRSLLSRRKMEMDPVEAAIKWMIKKDGLVSLDWLAKEACLCTRQFKRNFHERMGVNPKTYARLLHFIRAYNTRNANPGWDWLKVAVDADYYDYQHLVRDYRTFTGTTPTSFHLLEQESPECKLGLADAVYKERFKPVSFF</sequence>
<dbReference type="InterPro" id="IPR046532">
    <property type="entry name" value="DUF6597"/>
</dbReference>
<evidence type="ECO:0000259" key="4">
    <source>
        <dbReference type="PROSITE" id="PS01124"/>
    </source>
</evidence>
<dbReference type="Pfam" id="PF20240">
    <property type="entry name" value="DUF6597"/>
    <property type="match status" value="1"/>
</dbReference>
<evidence type="ECO:0000256" key="1">
    <source>
        <dbReference type="ARBA" id="ARBA00023015"/>
    </source>
</evidence>
<dbReference type="RefSeq" id="WP_234864297.1">
    <property type="nucleotide sequence ID" value="NZ_JAKEVY010000001.1"/>
</dbReference>
<keyword evidence="1" id="KW-0805">Transcription regulation</keyword>
<evidence type="ECO:0000313" key="6">
    <source>
        <dbReference type="Proteomes" id="UP001200145"/>
    </source>
</evidence>
<protein>
    <submittedName>
        <fullName evidence="5">Helix-turn-helix domain-containing protein</fullName>
    </submittedName>
</protein>
<dbReference type="Proteomes" id="UP001200145">
    <property type="component" value="Unassembled WGS sequence"/>
</dbReference>
<comment type="caution">
    <text evidence="5">The sequence shown here is derived from an EMBL/GenBank/DDBJ whole genome shotgun (WGS) entry which is preliminary data.</text>
</comment>
<keyword evidence="6" id="KW-1185">Reference proteome</keyword>
<feature type="domain" description="HTH araC/xylS-type" evidence="4">
    <location>
        <begin position="160"/>
        <end position="261"/>
    </location>
</feature>
<dbReference type="PANTHER" id="PTHR46796">
    <property type="entry name" value="HTH-TYPE TRANSCRIPTIONAL ACTIVATOR RHAS-RELATED"/>
    <property type="match status" value="1"/>
</dbReference>
<accession>A0ABS9BG01</accession>
<dbReference type="InterPro" id="IPR050204">
    <property type="entry name" value="AraC_XylS_family_regulators"/>
</dbReference>
<reference evidence="5 6" key="1">
    <citation type="submission" date="2022-01" db="EMBL/GenBank/DDBJ databases">
        <title>Flavihumibacter sp. nov., isolated from sediment of a river.</title>
        <authorList>
            <person name="Liu H."/>
        </authorList>
    </citation>
    <scope>NUCLEOTIDE SEQUENCE [LARGE SCALE GENOMIC DNA]</scope>
    <source>
        <strain evidence="5 6">RY-1</strain>
    </source>
</reference>
<evidence type="ECO:0000313" key="5">
    <source>
        <dbReference type="EMBL" id="MCF1713769.1"/>
    </source>
</evidence>
<evidence type="ECO:0000256" key="2">
    <source>
        <dbReference type="ARBA" id="ARBA00023125"/>
    </source>
</evidence>
<proteinExistence type="predicted"/>
<dbReference type="EMBL" id="JAKEVY010000001">
    <property type="protein sequence ID" value="MCF1713769.1"/>
    <property type="molecule type" value="Genomic_DNA"/>
</dbReference>
<name>A0ABS9BG01_9BACT</name>
<dbReference type="Gene3D" id="1.10.10.60">
    <property type="entry name" value="Homeodomain-like"/>
    <property type="match status" value="1"/>
</dbReference>
<dbReference type="InterPro" id="IPR018060">
    <property type="entry name" value="HTH_AraC"/>
</dbReference>
<dbReference type="PROSITE" id="PS01124">
    <property type="entry name" value="HTH_ARAC_FAMILY_2"/>
    <property type="match status" value="1"/>
</dbReference>
<evidence type="ECO:0000256" key="3">
    <source>
        <dbReference type="ARBA" id="ARBA00023163"/>
    </source>
</evidence>
<dbReference type="Pfam" id="PF12833">
    <property type="entry name" value="HTH_18"/>
    <property type="match status" value="1"/>
</dbReference>
<keyword evidence="3" id="KW-0804">Transcription</keyword>
<organism evidence="5 6">
    <name type="scientific">Flavihumibacter fluminis</name>
    <dbReference type="NCBI Taxonomy" id="2909236"/>
    <lineage>
        <taxon>Bacteria</taxon>
        <taxon>Pseudomonadati</taxon>
        <taxon>Bacteroidota</taxon>
        <taxon>Chitinophagia</taxon>
        <taxon>Chitinophagales</taxon>
        <taxon>Chitinophagaceae</taxon>
        <taxon>Flavihumibacter</taxon>
    </lineage>
</organism>
<gene>
    <name evidence="5" type="ORF">L0U88_03895</name>
</gene>